<evidence type="ECO:0000313" key="2">
    <source>
        <dbReference type="EMBL" id="HJA06264.1"/>
    </source>
</evidence>
<reference evidence="2" key="1">
    <citation type="journal article" date="2021" name="PeerJ">
        <title>Extensive microbial diversity within the chicken gut microbiome revealed by metagenomics and culture.</title>
        <authorList>
            <person name="Gilroy R."/>
            <person name="Ravi A."/>
            <person name="Getino M."/>
            <person name="Pursley I."/>
            <person name="Horton D.L."/>
            <person name="Alikhan N.F."/>
            <person name="Baker D."/>
            <person name="Gharbi K."/>
            <person name="Hall N."/>
            <person name="Watson M."/>
            <person name="Adriaenssens E.M."/>
            <person name="Foster-Nyarko E."/>
            <person name="Jarju S."/>
            <person name="Secka A."/>
            <person name="Antonio M."/>
            <person name="Oren A."/>
            <person name="Chaudhuri R.R."/>
            <person name="La Ragione R."/>
            <person name="Hildebrand F."/>
            <person name="Pallen M.J."/>
        </authorList>
    </citation>
    <scope>NUCLEOTIDE SEQUENCE</scope>
    <source>
        <strain evidence="2">ChiSjej2B20-11307</strain>
    </source>
</reference>
<reference evidence="2" key="2">
    <citation type="submission" date="2021-04" db="EMBL/GenBank/DDBJ databases">
        <authorList>
            <person name="Gilroy R."/>
        </authorList>
    </citation>
    <scope>NUCLEOTIDE SEQUENCE</scope>
    <source>
        <strain evidence="2">ChiSjej2B20-11307</strain>
    </source>
</reference>
<accession>A0A9D2H9A8</accession>
<dbReference type="EMBL" id="DXAK01000016">
    <property type="protein sequence ID" value="HJA06264.1"/>
    <property type="molecule type" value="Genomic_DNA"/>
</dbReference>
<proteinExistence type="predicted"/>
<dbReference type="InterPro" id="IPR045407">
    <property type="entry name" value="DUF6512"/>
</dbReference>
<dbReference type="Proteomes" id="UP000824223">
    <property type="component" value="Unassembled WGS sequence"/>
</dbReference>
<gene>
    <name evidence="2" type="ORF">H9798_03830</name>
</gene>
<keyword evidence="1" id="KW-0472">Membrane</keyword>
<feature type="transmembrane region" description="Helical" evidence="1">
    <location>
        <begin position="12"/>
        <end position="31"/>
    </location>
</feature>
<feature type="transmembrane region" description="Helical" evidence="1">
    <location>
        <begin position="143"/>
        <end position="161"/>
    </location>
</feature>
<dbReference type="Pfam" id="PF20122">
    <property type="entry name" value="DUF6512"/>
    <property type="match status" value="1"/>
</dbReference>
<feature type="transmembrane region" description="Helical" evidence="1">
    <location>
        <begin position="79"/>
        <end position="102"/>
    </location>
</feature>
<evidence type="ECO:0000313" key="3">
    <source>
        <dbReference type="Proteomes" id="UP000824223"/>
    </source>
</evidence>
<comment type="caution">
    <text evidence="2">The sequence shown here is derived from an EMBL/GenBank/DDBJ whole genome shotgun (WGS) entry which is preliminary data.</text>
</comment>
<keyword evidence="1" id="KW-0812">Transmembrane</keyword>
<feature type="transmembrane region" description="Helical" evidence="1">
    <location>
        <begin position="114"/>
        <end position="131"/>
    </location>
</feature>
<dbReference type="AlphaFoldDB" id="A0A9D2H9A8"/>
<keyword evidence="1" id="KW-1133">Transmembrane helix</keyword>
<evidence type="ECO:0000256" key="1">
    <source>
        <dbReference type="SAM" id="Phobius"/>
    </source>
</evidence>
<feature type="transmembrane region" description="Helical" evidence="1">
    <location>
        <begin position="51"/>
        <end position="67"/>
    </location>
</feature>
<organism evidence="2 3">
    <name type="scientific">Candidatus Mediterraneibacter pullicola</name>
    <dbReference type="NCBI Taxonomy" id="2838682"/>
    <lineage>
        <taxon>Bacteria</taxon>
        <taxon>Bacillati</taxon>
        <taxon>Bacillota</taxon>
        <taxon>Clostridia</taxon>
        <taxon>Lachnospirales</taxon>
        <taxon>Lachnospiraceae</taxon>
        <taxon>Mediterraneibacter</taxon>
    </lineage>
</organism>
<name>A0A9D2H9A8_9FIRM</name>
<sequence length="171" mass="19771">MEQTTITHIKFYLVTGLISTAILGTLSHFFYEWSGYSRGIALFSPVNESTWEHMKLVFFPVLLWSFFMPRAIRNAYPSLYPALITGNLAGTFLIPVLFYVYSGILGKNITFVDISIFFISIVVVFYIAWKGKSSHRIYRQRKLISWLTILLTLAFFWFTFLPPGIGLFQEP</sequence>
<protein>
    <submittedName>
        <fullName evidence="2">Uncharacterized protein</fullName>
    </submittedName>
</protein>